<dbReference type="GO" id="GO:0003700">
    <property type="term" value="F:DNA-binding transcription factor activity"/>
    <property type="evidence" value="ECO:0007669"/>
    <property type="project" value="TreeGrafter"/>
</dbReference>
<gene>
    <name evidence="3" type="ORF">FK219_005990</name>
</gene>
<dbReference type="SUPFAM" id="SSF47413">
    <property type="entry name" value="lambda repressor-like DNA-binding domains"/>
    <property type="match status" value="1"/>
</dbReference>
<dbReference type="PANTHER" id="PTHR46797">
    <property type="entry name" value="HTH-TYPE TRANSCRIPTIONAL REGULATOR"/>
    <property type="match status" value="1"/>
</dbReference>
<dbReference type="GO" id="GO:0005829">
    <property type="term" value="C:cytosol"/>
    <property type="evidence" value="ECO:0007669"/>
    <property type="project" value="TreeGrafter"/>
</dbReference>
<evidence type="ECO:0000256" key="1">
    <source>
        <dbReference type="ARBA" id="ARBA00023125"/>
    </source>
</evidence>
<proteinExistence type="predicted"/>
<name>A0A9E5JLL6_9MICO</name>
<protein>
    <submittedName>
        <fullName evidence="3">Helix-turn-helix domain-containing protein</fullName>
    </submittedName>
</protein>
<evidence type="ECO:0000313" key="3">
    <source>
        <dbReference type="EMBL" id="NHF62789.1"/>
    </source>
</evidence>
<reference evidence="3 4" key="1">
    <citation type="submission" date="2020-03" db="EMBL/GenBank/DDBJ databases">
        <title>Chryseoglobus sp. isolated from a deep-sea seamount.</title>
        <authorList>
            <person name="Zhang D.-C."/>
        </authorList>
    </citation>
    <scope>NUCLEOTIDE SEQUENCE [LARGE SCALE GENOMIC DNA]</scope>
    <source>
        <strain evidence="3 4">KN1116</strain>
    </source>
</reference>
<dbReference type="Gene3D" id="1.10.260.40">
    <property type="entry name" value="lambda repressor-like DNA-binding domains"/>
    <property type="match status" value="1"/>
</dbReference>
<evidence type="ECO:0000259" key="2">
    <source>
        <dbReference type="PROSITE" id="PS50943"/>
    </source>
</evidence>
<dbReference type="Pfam" id="PF13560">
    <property type="entry name" value="HTH_31"/>
    <property type="match status" value="1"/>
</dbReference>
<dbReference type="GO" id="GO:0003677">
    <property type="term" value="F:DNA binding"/>
    <property type="evidence" value="ECO:0007669"/>
    <property type="project" value="UniProtKB-KW"/>
</dbReference>
<dbReference type="SMART" id="SM00530">
    <property type="entry name" value="HTH_XRE"/>
    <property type="match status" value="1"/>
</dbReference>
<dbReference type="EMBL" id="VIKT02000007">
    <property type="protein sequence ID" value="NHF62789.1"/>
    <property type="molecule type" value="Genomic_DNA"/>
</dbReference>
<dbReference type="InterPro" id="IPR010982">
    <property type="entry name" value="Lambda_DNA-bd_dom_sf"/>
</dbReference>
<organism evidence="3 4">
    <name type="scientific">Microcella pacifica</name>
    <dbReference type="NCBI Taxonomy" id="2591847"/>
    <lineage>
        <taxon>Bacteria</taxon>
        <taxon>Bacillati</taxon>
        <taxon>Actinomycetota</taxon>
        <taxon>Actinomycetes</taxon>
        <taxon>Micrococcales</taxon>
        <taxon>Microbacteriaceae</taxon>
        <taxon>Microcella</taxon>
    </lineage>
</organism>
<dbReference type="OrthoDB" id="9810578at2"/>
<sequence length="489" mass="53472">MTPAPLLSAQAEEVIDSLTLGKRIRQLRSDAQLTLADLASSVGVATSHMSSLENGKREAKLSELQSVARAVGVTLDELLTPTPPSRRAALEIALARAQEGPLFSALGIPPLPVRKSLSDEAIETVLALHDELQRVHVERAATPEEARRANAELRQSMRARGNYFGELESIAADLLRKIGHEGGPLSQRLAAELASHLGFALHYVSDLPSSTRSITDLENGRIYLPVSNAPGRDPRANLLQALAGHVLGRPEPRDYDEFLTQRVESNYLAAALMIPEGDAVAFLQRAKERRELAVEDLRDAFAVTYETAAHRFTNLATEHLGIPVHFLKVSPAGVLSKAYENDSVQFPKDALGAVEGQLVCRKWSARQVFDEPDRFSAYHQYTDKPTGTYWCTSRIESGSAGEFSISVGTPFAHVKWFRGRETSRRGESSCPDPACCRQAPAPLAERWSGAARPQARIHSSLLAALPTESFPGVDQTEVYGFLERHAPRP</sequence>
<accession>A0A9E5JLL6</accession>
<dbReference type="RefSeq" id="WP_152583380.1">
    <property type="nucleotide sequence ID" value="NZ_VIKT02000007.1"/>
</dbReference>
<dbReference type="CDD" id="cd00093">
    <property type="entry name" value="HTH_XRE"/>
    <property type="match status" value="1"/>
</dbReference>
<dbReference type="InterPro" id="IPR001387">
    <property type="entry name" value="Cro/C1-type_HTH"/>
</dbReference>
<feature type="domain" description="HTH cro/C1-type" evidence="2">
    <location>
        <begin position="24"/>
        <end position="78"/>
    </location>
</feature>
<dbReference type="Proteomes" id="UP000818266">
    <property type="component" value="Unassembled WGS sequence"/>
</dbReference>
<keyword evidence="1" id="KW-0238">DNA-binding</keyword>
<keyword evidence="4" id="KW-1185">Reference proteome</keyword>
<comment type="caution">
    <text evidence="3">The sequence shown here is derived from an EMBL/GenBank/DDBJ whole genome shotgun (WGS) entry which is preliminary data.</text>
</comment>
<dbReference type="InterPro" id="IPR050807">
    <property type="entry name" value="TransReg_Diox_bact_type"/>
</dbReference>
<dbReference type="AlphaFoldDB" id="A0A9E5JLL6"/>
<dbReference type="PROSITE" id="PS50943">
    <property type="entry name" value="HTH_CROC1"/>
    <property type="match status" value="1"/>
</dbReference>
<evidence type="ECO:0000313" key="4">
    <source>
        <dbReference type="Proteomes" id="UP000818266"/>
    </source>
</evidence>
<dbReference type="PANTHER" id="PTHR46797:SF1">
    <property type="entry name" value="METHYLPHOSPHONATE SYNTHASE"/>
    <property type="match status" value="1"/>
</dbReference>